<dbReference type="InterPro" id="IPR016039">
    <property type="entry name" value="Thiolase-like"/>
</dbReference>
<dbReference type="OrthoDB" id="5404651at2759"/>
<dbReference type="InterPro" id="IPR050215">
    <property type="entry name" value="Thiolase-like_sf_Thiolase"/>
</dbReference>
<dbReference type="PROSITE" id="PS00737">
    <property type="entry name" value="THIOLASE_2"/>
    <property type="match status" value="1"/>
</dbReference>
<feature type="active site" description="Proton acceptor" evidence="8">
    <location>
        <position position="398"/>
    </location>
</feature>
<dbReference type="Proteomes" id="UP000799766">
    <property type="component" value="Unassembled WGS sequence"/>
</dbReference>
<dbReference type="Pfam" id="PF00108">
    <property type="entry name" value="Thiolase_N"/>
    <property type="match status" value="1"/>
</dbReference>
<organism evidence="12 13">
    <name type="scientific">Lineolata rhizophorae</name>
    <dbReference type="NCBI Taxonomy" id="578093"/>
    <lineage>
        <taxon>Eukaryota</taxon>
        <taxon>Fungi</taxon>
        <taxon>Dikarya</taxon>
        <taxon>Ascomycota</taxon>
        <taxon>Pezizomycotina</taxon>
        <taxon>Dothideomycetes</taxon>
        <taxon>Dothideomycetes incertae sedis</taxon>
        <taxon>Lineolatales</taxon>
        <taxon>Lineolataceae</taxon>
        <taxon>Lineolata</taxon>
    </lineage>
</organism>
<comment type="similarity">
    <text evidence="3 9">Belongs to the thiolase-like superfamily. Thiolase family.</text>
</comment>
<evidence type="ECO:0000256" key="3">
    <source>
        <dbReference type="ARBA" id="ARBA00010982"/>
    </source>
</evidence>
<name>A0A6A6NQP6_9PEZI</name>
<dbReference type="InterPro" id="IPR020613">
    <property type="entry name" value="Thiolase_CS"/>
</dbReference>
<dbReference type="InterPro" id="IPR020617">
    <property type="entry name" value="Thiolase_C"/>
</dbReference>
<proteinExistence type="inferred from homology"/>
<dbReference type="PIRSF" id="PIRSF000429">
    <property type="entry name" value="Ac-CoA_Ac_transf"/>
    <property type="match status" value="1"/>
</dbReference>
<dbReference type="GO" id="GO:0003988">
    <property type="term" value="F:acetyl-CoA C-acyltransferase activity"/>
    <property type="evidence" value="ECO:0007669"/>
    <property type="project" value="UniProtKB-EC"/>
</dbReference>
<feature type="domain" description="Thiolase N-terminal" evidence="10">
    <location>
        <begin position="20"/>
        <end position="281"/>
    </location>
</feature>
<dbReference type="PROSITE" id="PS00098">
    <property type="entry name" value="THIOLASE_1"/>
    <property type="match status" value="1"/>
</dbReference>
<dbReference type="PANTHER" id="PTHR43853:SF9">
    <property type="entry name" value="ACETYL-COA C-ACETYLTRANSFERASE"/>
    <property type="match status" value="1"/>
</dbReference>
<dbReference type="InterPro" id="IPR002155">
    <property type="entry name" value="Thiolase"/>
</dbReference>
<protein>
    <submittedName>
        <fullName evidence="12">Thiolase, N-terminal domain-containing protein</fullName>
    </submittedName>
</protein>
<gene>
    <name evidence="12" type="ORF">BDY21DRAFT_400607</name>
</gene>
<keyword evidence="6 9" id="KW-0012">Acyltransferase</keyword>
<feature type="active site" description="Proton acceptor" evidence="8">
    <location>
        <position position="368"/>
    </location>
</feature>
<dbReference type="Gene3D" id="3.40.47.10">
    <property type="match status" value="2"/>
</dbReference>
<keyword evidence="13" id="KW-1185">Reference proteome</keyword>
<feature type="domain" description="Thiolase C-terminal" evidence="11">
    <location>
        <begin position="291"/>
        <end position="409"/>
    </location>
</feature>
<dbReference type="NCBIfam" id="TIGR01930">
    <property type="entry name" value="AcCoA-C-Actrans"/>
    <property type="match status" value="1"/>
</dbReference>
<feature type="active site" description="Acyl-thioester intermediate" evidence="8">
    <location>
        <position position="105"/>
    </location>
</feature>
<dbReference type="EMBL" id="MU001693">
    <property type="protein sequence ID" value="KAF2454140.1"/>
    <property type="molecule type" value="Genomic_DNA"/>
</dbReference>
<keyword evidence="5" id="KW-0630">Potassium</keyword>
<dbReference type="CDD" id="cd00751">
    <property type="entry name" value="thiolase"/>
    <property type="match status" value="1"/>
</dbReference>
<comment type="pathway">
    <text evidence="2">Lipid metabolism; fatty acid metabolism.</text>
</comment>
<dbReference type="GO" id="GO:0010124">
    <property type="term" value="P:phenylacetate catabolic process"/>
    <property type="evidence" value="ECO:0007669"/>
    <property type="project" value="TreeGrafter"/>
</dbReference>
<evidence type="ECO:0000256" key="5">
    <source>
        <dbReference type="ARBA" id="ARBA00022958"/>
    </source>
</evidence>
<evidence type="ECO:0000256" key="4">
    <source>
        <dbReference type="ARBA" id="ARBA00022679"/>
    </source>
</evidence>
<sequence length="412" mass="42833">MALRVGRALQSVRTKSPDDVVLLSSVRSPITKAFKGGFKNAWPEDILVPVLRGAVSRANIQKADVQDILIGNVLAELGFAKTGRMAINHAGFPNGTTFHTVNRQCSSSLQAVAYVGYAIASGQIDVGIAGGVESMTRNYGSRGIPVDVSPSLRSSPVKDSRDCVVPMGITSENVKERYGVDRVAQDEYAARSHARAENAQKAGRFDEEIVPVTVQSRGEGEGAEADDVAKTTVAKDDTIRPGVTLEKLATLKPAFKPEGGSTAGNSSQVSDGASATVLARRSWAESRGLAPIGRFAGLRVTGCAPDEMGIAPVHAIPSLLGAAGLAAADVDVVELNEAFASQTIYCLDRLRLDPDKVNPNGGAIALGHPTGATGARQLATLMAELGRRGGGLGVVSMCASTGMGVAGLFVRE</sequence>
<evidence type="ECO:0000259" key="10">
    <source>
        <dbReference type="Pfam" id="PF00108"/>
    </source>
</evidence>
<evidence type="ECO:0000256" key="8">
    <source>
        <dbReference type="PIRSR" id="PIRSR000429-1"/>
    </source>
</evidence>
<dbReference type="SUPFAM" id="SSF53901">
    <property type="entry name" value="Thiolase-like"/>
    <property type="match status" value="2"/>
</dbReference>
<dbReference type="GO" id="GO:0005777">
    <property type="term" value="C:peroxisome"/>
    <property type="evidence" value="ECO:0007669"/>
    <property type="project" value="TreeGrafter"/>
</dbReference>
<evidence type="ECO:0000313" key="13">
    <source>
        <dbReference type="Proteomes" id="UP000799766"/>
    </source>
</evidence>
<dbReference type="InterPro" id="IPR020616">
    <property type="entry name" value="Thiolase_N"/>
</dbReference>
<dbReference type="InterPro" id="IPR020615">
    <property type="entry name" value="Thiolase_acyl_enz_int_AS"/>
</dbReference>
<dbReference type="GO" id="GO:0006635">
    <property type="term" value="P:fatty acid beta-oxidation"/>
    <property type="evidence" value="ECO:0007669"/>
    <property type="project" value="TreeGrafter"/>
</dbReference>
<accession>A0A6A6NQP6</accession>
<dbReference type="Pfam" id="PF02803">
    <property type="entry name" value="Thiolase_C"/>
    <property type="match status" value="1"/>
</dbReference>
<reference evidence="12" key="1">
    <citation type="journal article" date="2020" name="Stud. Mycol.">
        <title>101 Dothideomycetes genomes: a test case for predicting lifestyles and emergence of pathogens.</title>
        <authorList>
            <person name="Haridas S."/>
            <person name="Albert R."/>
            <person name="Binder M."/>
            <person name="Bloem J."/>
            <person name="Labutti K."/>
            <person name="Salamov A."/>
            <person name="Andreopoulos B."/>
            <person name="Baker S."/>
            <person name="Barry K."/>
            <person name="Bills G."/>
            <person name="Bluhm B."/>
            <person name="Cannon C."/>
            <person name="Castanera R."/>
            <person name="Culley D."/>
            <person name="Daum C."/>
            <person name="Ezra D."/>
            <person name="Gonzalez J."/>
            <person name="Henrissat B."/>
            <person name="Kuo A."/>
            <person name="Liang C."/>
            <person name="Lipzen A."/>
            <person name="Lutzoni F."/>
            <person name="Magnuson J."/>
            <person name="Mondo S."/>
            <person name="Nolan M."/>
            <person name="Ohm R."/>
            <person name="Pangilinan J."/>
            <person name="Park H.-J."/>
            <person name="Ramirez L."/>
            <person name="Alfaro M."/>
            <person name="Sun H."/>
            <person name="Tritt A."/>
            <person name="Yoshinaga Y."/>
            <person name="Zwiers L.-H."/>
            <person name="Turgeon B."/>
            <person name="Goodwin S."/>
            <person name="Spatafora J."/>
            <person name="Crous P."/>
            <person name="Grigoriev I."/>
        </authorList>
    </citation>
    <scope>NUCLEOTIDE SEQUENCE</scope>
    <source>
        <strain evidence="12">ATCC 16933</strain>
    </source>
</reference>
<evidence type="ECO:0000256" key="2">
    <source>
        <dbReference type="ARBA" id="ARBA00004872"/>
    </source>
</evidence>
<evidence type="ECO:0000313" key="12">
    <source>
        <dbReference type="EMBL" id="KAF2454140.1"/>
    </source>
</evidence>
<comment type="cofactor">
    <cofactor evidence="1">
        <name>K(+)</name>
        <dbReference type="ChEBI" id="CHEBI:29103"/>
    </cofactor>
</comment>
<keyword evidence="4 9" id="KW-0808">Transferase</keyword>
<dbReference type="PANTHER" id="PTHR43853">
    <property type="entry name" value="3-KETOACYL-COA THIOLASE, PEROXISOMAL"/>
    <property type="match status" value="1"/>
</dbReference>
<evidence type="ECO:0000256" key="1">
    <source>
        <dbReference type="ARBA" id="ARBA00001958"/>
    </source>
</evidence>
<evidence type="ECO:0000256" key="7">
    <source>
        <dbReference type="ARBA" id="ARBA00047605"/>
    </source>
</evidence>
<evidence type="ECO:0000256" key="6">
    <source>
        <dbReference type="ARBA" id="ARBA00023315"/>
    </source>
</evidence>
<dbReference type="AlphaFoldDB" id="A0A6A6NQP6"/>
<evidence type="ECO:0000256" key="9">
    <source>
        <dbReference type="RuleBase" id="RU003557"/>
    </source>
</evidence>
<evidence type="ECO:0000259" key="11">
    <source>
        <dbReference type="Pfam" id="PF02803"/>
    </source>
</evidence>
<comment type="catalytic activity">
    <reaction evidence="7">
        <text>an acyl-CoA + acetyl-CoA = a 3-oxoacyl-CoA + CoA</text>
        <dbReference type="Rhea" id="RHEA:21564"/>
        <dbReference type="ChEBI" id="CHEBI:57287"/>
        <dbReference type="ChEBI" id="CHEBI:57288"/>
        <dbReference type="ChEBI" id="CHEBI:58342"/>
        <dbReference type="ChEBI" id="CHEBI:90726"/>
        <dbReference type="EC" id="2.3.1.16"/>
    </reaction>
</comment>